<dbReference type="InterPro" id="IPR050832">
    <property type="entry name" value="Bact_Acetyltransf"/>
</dbReference>
<keyword evidence="2 4" id="KW-0012">Acyltransferase</keyword>
<evidence type="ECO:0000313" key="5">
    <source>
        <dbReference type="Proteomes" id="UP001589619"/>
    </source>
</evidence>
<dbReference type="PANTHER" id="PTHR43877:SF2">
    <property type="entry name" value="AMINOALKYLPHOSPHONATE N-ACETYLTRANSFERASE-RELATED"/>
    <property type="match status" value="1"/>
</dbReference>
<evidence type="ECO:0000256" key="1">
    <source>
        <dbReference type="ARBA" id="ARBA00022679"/>
    </source>
</evidence>
<dbReference type="Proteomes" id="UP001589619">
    <property type="component" value="Unassembled WGS sequence"/>
</dbReference>
<proteinExistence type="predicted"/>
<dbReference type="Pfam" id="PF00583">
    <property type="entry name" value="Acetyltransf_1"/>
    <property type="match status" value="1"/>
</dbReference>
<dbReference type="InterPro" id="IPR000182">
    <property type="entry name" value="GNAT_dom"/>
</dbReference>
<keyword evidence="1 4" id="KW-0808">Transferase</keyword>
<keyword evidence="5" id="KW-1185">Reference proteome</keyword>
<dbReference type="PROSITE" id="PS51186">
    <property type="entry name" value="GNAT"/>
    <property type="match status" value="1"/>
</dbReference>
<accession>A0ABV5VQT9</accession>
<evidence type="ECO:0000256" key="2">
    <source>
        <dbReference type="ARBA" id="ARBA00023315"/>
    </source>
</evidence>
<dbReference type="EMBL" id="JBHMAG010000004">
    <property type="protein sequence ID" value="MFB9750647.1"/>
    <property type="molecule type" value="Genomic_DNA"/>
</dbReference>
<dbReference type="RefSeq" id="WP_344904618.1">
    <property type="nucleotide sequence ID" value="NZ_BAAAYO010000002.1"/>
</dbReference>
<sequence length="170" mass="19996">MISPRRINIEDDKHLVLEFHCQTNYASDTPWARKTSYDHYREKWFSTSQPNEFYSYFVETLQDQRSIAEIWIDEETNKVVGYLWVTFNDIVDYGLSVAEINDLLITPEFQGRGLGLQMLKYIEKKAIEKGANLLRSQTGIENTSSQKLHEKFGFHTYRVLFEKKLDSIKG</sequence>
<evidence type="ECO:0000259" key="3">
    <source>
        <dbReference type="PROSITE" id="PS51186"/>
    </source>
</evidence>
<dbReference type="PANTHER" id="PTHR43877">
    <property type="entry name" value="AMINOALKYLPHOSPHONATE N-ACETYLTRANSFERASE-RELATED-RELATED"/>
    <property type="match status" value="1"/>
</dbReference>
<dbReference type="SUPFAM" id="SSF55729">
    <property type="entry name" value="Acyl-CoA N-acyltransferases (Nat)"/>
    <property type="match status" value="1"/>
</dbReference>
<protein>
    <submittedName>
        <fullName evidence="4">GNAT family N-acetyltransferase</fullName>
        <ecNumber evidence="4">2.3.-.-</ecNumber>
    </submittedName>
</protein>
<dbReference type="CDD" id="cd04301">
    <property type="entry name" value="NAT_SF"/>
    <property type="match status" value="1"/>
</dbReference>
<dbReference type="GO" id="GO:0016746">
    <property type="term" value="F:acyltransferase activity"/>
    <property type="evidence" value="ECO:0007669"/>
    <property type="project" value="UniProtKB-KW"/>
</dbReference>
<organism evidence="4 5">
    <name type="scientific">Paenibacillus hodogayensis</name>
    <dbReference type="NCBI Taxonomy" id="279208"/>
    <lineage>
        <taxon>Bacteria</taxon>
        <taxon>Bacillati</taxon>
        <taxon>Bacillota</taxon>
        <taxon>Bacilli</taxon>
        <taxon>Bacillales</taxon>
        <taxon>Paenibacillaceae</taxon>
        <taxon>Paenibacillus</taxon>
    </lineage>
</organism>
<feature type="domain" description="N-acetyltransferase" evidence="3">
    <location>
        <begin position="23"/>
        <end position="170"/>
    </location>
</feature>
<comment type="caution">
    <text evidence="4">The sequence shown here is derived from an EMBL/GenBank/DDBJ whole genome shotgun (WGS) entry which is preliminary data.</text>
</comment>
<dbReference type="Gene3D" id="3.40.630.30">
    <property type="match status" value="1"/>
</dbReference>
<dbReference type="EC" id="2.3.-.-" evidence="4"/>
<gene>
    <name evidence="4" type="ORF">ACFFNY_03595</name>
</gene>
<reference evidence="4 5" key="1">
    <citation type="submission" date="2024-09" db="EMBL/GenBank/DDBJ databases">
        <authorList>
            <person name="Sun Q."/>
            <person name="Mori K."/>
        </authorList>
    </citation>
    <scope>NUCLEOTIDE SEQUENCE [LARGE SCALE GENOMIC DNA]</scope>
    <source>
        <strain evidence="4 5">JCM 12520</strain>
    </source>
</reference>
<evidence type="ECO:0000313" key="4">
    <source>
        <dbReference type="EMBL" id="MFB9750647.1"/>
    </source>
</evidence>
<dbReference type="InterPro" id="IPR016181">
    <property type="entry name" value="Acyl_CoA_acyltransferase"/>
</dbReference>
<name>A0ABV5VQT9_9BACL</name>